<dbReference type="EMBL" id="PGCJ01000167">
    <property type="protein sequence ID" value="PLW41574.1"/>
    <property type="molecule type" value="Genomic_DNA"/>
</dbReference>
<protein>
    <submittedName>
        <fullName evidence="2">Uncharacterized protein</fullName>
    </submittedName>
</protein>
<dbReference type="Proteomes" id="UP000235388">
    <property type="component" value="Unassembled WGS sequence"/>
</dbReference>
<feature type="region of interest" description="Disordered" evidence="1">
    <location>
        <begin position="70"/>
        <end position="171"/>
    </location>
</feature>
<proteinExistence type="predicted"/>
<sequence>MHNILVVERAVQPLPVNNFSNALLPTALSPNGVRGVHIDLTQGDTNATSFSTQEVDLDIEGVKMTLPTGKVINAYRPPQRTNKSFNDPDSPKDPAPKTPQTANPQVKQHHKPPTSINTPTQQTPLKHALSASGPTQKAPLASGSRVRHPTSSPGTQESGPPSNPGSKNSPQELFRMKHNSLASAMVALRQIMVALRLVKGQKEMATRATLEQLTNFVCESHSLVRMMKGLLSGLESSPRPQLSWASAVDSPAEEPDQSQNLVMVNRGWDYCKLTWDLLNNLRAKHKTKFCANSSLVFLDLFKERCYNVWSTAEEACPSLGQKKQSRW</sequence>
<name>A0A2N5UV23_9BASI</name>
<feature type="compositionally biased region" description="Low complexity" evidence="1">
    <location>
        <begin position="158"/>
        <end position="170"/>
    </location>
</feature>
<evidence type="ECO:0000313" key="3">
    <source>
        <dbReference type="Proteomes" id="UP000235388"/>
    </source>
</evidence>
<evidence type="ECO:0000313" key="2">
    <source>
        <dbReference type="EMBL" id="PLW41574.1"/>
    </source>
</evidence>
<gene>
    <name evidence="2" type="ORF">PCANC_17449</name>
</gene>
<feature type="compositionally biased region" description="Polar residues" evidence="1">
    <location>
        <begin position="114"/>
        <end position="124"/>
    </location>
</feature>
<keyword evidence="3" id="KW-1185">Reference proteome</keyword>
<comment type="caution">
    <text evidence="2">The sequence shown here is derived from an EMBL/GenBank/DDBJ whole genome shotgun (WGS) entry which is preliminary data.</text>
</comment>
<dbReference type="OrthoDB" id="10368416at2759"/>
<reference evidence="2 3" key="1">
    <citation type="submission" date="2017-11" db="EMBL/GenBank/DDBJ databases">
        <title>De novo assembly and phasing of dikaryotic genomes from two isolates of Puccinia coronata f. sp. avenae, the causal agent of oat crown rust.</title>
        <authorList>
            <person name="Miller M.E."/>
            <person name="Zhang Y."/>
            <person name="Omidvar V."/>
            <person name="Sperschneider J."/>
            <person name="Schwessinger B."/>
            <person name="Raley C."/>
            <person name="Palmer J.M."/>
            <person name="Garnica D."/>
            <person name="Upadhyaya N."/>
            <person name="Rathjen J."/>
            <person name="Taylor J.M."/>
            <person name="Park R.F."/>
            <person name="Dodds P.N."/>
            <person name="Hirsch C.D."/>
            <person name="Kianian S.F."/>
            <person name="Figueroa M."/>
        </authorList>
    </citation>
    <scope>NUCLEOTIDE SEQUENCE [LARGE SCALE GENOMIC DNA]</scope>
    <source>
        <strain evidence="2">12NC29</strain>
    </source>
</reference>
<accession>A0A2N5UV23</accession>
<dbReference type="AlphaFoldDB" id="A0A2N5UV23"/>
<organism evidence="2 3">
    <name type="scientific">Puccinia coronata f. sp. avenae</name>
    <dbReference type="NCBI Taxonomy" id="200324"/>
    <lineage>
        <taxon>Eukaryota</taxon>
        <taxon>Fungi</taxon>
        <taxon>Dikarya</taxon>
        <taxon>Basidiomycota</taxon>
        <taxon>Pucciniomycotina</taxon>
        <taxon>Pucciniomycetes</taxon>
        <taxon>Pucciniales</taxon>
        <taxon>Pucciniaceae</taxon>
        <taxon>Puccinia</taxon>
    </lineage>
</organism>
<evidence type="ECO:0000256" key="1">
    <source>
        <dbReference type="SAM" id="MobiDB-lite"/>
    </source>
</evidence>